<keyword evidence="3" id="KW-0812">Transmembrane</keyword>
<dbReference type="RefSeq" id="WP_398275202.1">
    <property type="nucleotide sequence ID" value="NZ_JBITLV010000001.1"/>
</dbReference>
<protein>
    <submittedName>
        <fullName evidence="5">Anti-sigma factor family protein</fullName>
    </submittedName>
</protein>
<evidence type="ECO:0000313" key="5">
    <source>
        <dbReference type="EMBL" id="MFI7586119.1"/>
    </source>
</evidence>
<reference evidence="5 6" key="1">
    <citation type="submission" date="2024-10" db="EMBL/GenBank/DDBJ databases">
        <title>The Natural Products Discovery Center: Release of the First 8490 Sequenced Strains for Exploring Actinobacteria Biosynthetic Diversity.</title>
        <authorList>
            <person name="Kalkreuter E."/>
            <person name="Kautsar S.A."/>
            <person name="Yang D."/>
            <person name="Bader C.D."/>
            <person name="Teijaro C.N."/>
            <person name="Fluegel L."/>
            <person name="Davis C.M."/>
            <person name="Simpson J.R."/>
            <person name="Lauterbach L."/>
            <person name="Steele A.D."/>
            <person name="Gui C."/>
            <person name="Meng S."/>
            <person name="Li G."/>
            <person name="Viehrig K."/>
            <person name="Ye F."/>
            <person name="Su P."/>
            <person name="Kiefer A.F."/>
            <person name="Nichols A."/>
            <person name="Cepeda A.J."/>
            <person name="Yan W."/>
            <person name="Fan B."/>
            <person name="Jiang Y."/>
            <person name="Adhikari A."/>
            <person name="Zheng C.-J."/>
            <person name="Schuster L."/>
            <person name="Cowan T.M."/>
            <person name="Smanski M.J."/>
            <person name="Chevrette M.G."/>
            <person name="De Carvalho L.P.S."/>
            <person name="Shen B."/>
        </authorList>
    </citation>
    <scope>NUCLEOTIDE SEQUENCE [LARGE SCALE GENOMIC DNA]</scope>
    <source>
        <strain evidence="5 6">NPDC049639</strain>
    </source>
</reference>
<name>A0ABW8AID3_9ACTN</name>
<keyword evidence="3" id="KW-0472">Membrane</keyword>
<keyword evidence="1" id="KW-0805">Transcription regulation</keyword>
<evidence type="ECO:0000259" key="4">
    <source>
        <dbReference type="Pfam" id="PF13490"/>
    </source>
</evidence>
<keyword evidence="6" id="KW-1185">Reference proteome</keyword>
<accession>A0ABW8AID3</accession>
<organism evidence="5 6">
    <name type="scientific">Spongisporangium articulatum</name>
    <dbReference type="NCBI Taxonomy" id="3362603"/>
    <lineage>
        <taxon>Bacteria</taxon>
        <taxon>Bacillati</taxon>
        <taxon>Actinomycetota</taxon>
        <taxon>Actinomycetes</taxon>
        <taxon>Kineosporiales</taxon>
        <taxon>Kineosporiaceae</taxon>
        <taxon>Spongisporangium</taxon>
    </lineage>
</organism>
<evidence type="ECO:0000256" key="3">
    <source>
        <dbReference type="SAM" id="Phobius"/>
    </source>
</evidence>
<evidence type="ECO:0000313" key="6">
    <source>
        <dbReference type="Proteomes" id="UP001612915"/>
    </source>
</evidence>
<feature type="transmembrane region" description="Helical" evidence="3">
    <location>
        <begin position="98"/>
        <end position="118"/>
    </location>
</feature>
<dbReference type="Gene3D" id="1.10.10.1320">
    <property type="entry name" value="Anti-sigma factor, zinc-finger domain"/>
    <property type="match status" value="1"/>
</dbReference>
<keyword evidence="2" id="KW-0804">Transcription</keyword>
<gene>
    <name evidence="5" type="ORF">ACIB24_03475</name>
</gene>
<feature type="domain" description="Putative zinc-finger" evidence="4">
    <location>
        <begin position="15"/>
        <end position="42"/>
    </location>
</feature>
<evidence type="ECO:0000256" key="1">
    <source>
        <dbReference type="ARBA" id="ARBA00023015"/>
    </source>
</evidence>
<dbReference type="Proteomes" id="UP001612915">
    <property type="component" value="Unassembled WGS sequence"/>
</dbReference>
<dbReference type="EMBL" id="JBITLV010000001">
    <property type="protein sequence ID" value="MFI7586119.1"/>
    <property type="molecule type" value="Genomic_DNA"/>
</dbReference>
<keyword evidence="3" id="KW-1133">Transmembrane helix</keyword>
<dbReference type="Pfam" id="PF13490">
    <property type="entry name" value="zf-HC2"/>
    <property type="match status" value="1"/>
</dbReference>
<evidence type="ECO:0000256" key="2">
    <source>
        <dbReference type="ARBA" id="ARBA00023163"/>
    </source>
</evidence>
<dbReference type="InterPro" id="IPR027383">
    <property type="entry name" value="Znf_put"/>
</dbReference>
<dbReference type="InterPro" id="IPR041916">
    <property type="entry name" value="Anti_sigma_zinc_sf"/>
</dbReference>
<proteinExistence type="predicted"/>
<sequence>MDAVSIDCARLRVGLGAYVLGALDAAERAELEEHLSDCPGCRDELVSLAALPGLLARVDPAGLVDDDGSAPDRAASSQALAARAVEELRARRRTRRPVLSGLVAAVAVLALVAGGSWVRNAFVDGGTTTVAATDPASHVWVEVRMDQRDSGTSMNVRLAGAYENAGGPYVSEDDERCALIAVSRDGRRETAATWGAASDGSARAVGQVSIPIGQLRSLEVVTLSGKHLVTVPVT</sequence>
<comment type="caution">
    <text evidence="5">The sequence shown here is derived from an EMBL/GenBank/DDBJ whole genome shotgun (WGS) entry which is preliminary data.</text>
</comment>